<reference evidence="1" key="1">
    <citation type="submission" date="2020-03" db="EMBL/GenBank/DDBJ databases">
        <title>Castanea mollissima Vanexum genome sequencing.</title>
        <authorList>
            <person name="Staton M."/>
        </authorList>
    </citation>
    <scope>NUCLEOTIDE SEQUENCE</scope>
    <source>
        <tissue evidence="1">Leaf</tissue>
    </source>
</reference>
<proteinExistence type="predicted"/>
<accession>A0A8J4Q7M2</accession>
<protein>
    <submittedName>
        <fullName evidence="1">Uncharacterized protein</fullName>
    </submittedName>
</protein>
<dbReference type="EMBL" id="JRKL02008082">
    <property type="protein sequence ID" value="KAF3947190.1"/>
    <property type="molecule type" value="Genomic_DNA"/>
</dbReference>
<name>A0A8J4Q7M2_9ROSI</name>
<comment type="caution">
    <text evidence="1">The sequence shown here is derived from an EMBL/GenBank/DDBJ whole genome shotgun (WGS) entry which is preliminary data.</text>
</comment>
<gene>
    <name evidence="1" type="ORF">CMV_026644</name>
</gene>
<feature type="non-terminal residue" evidence="1">
    <location>
        <position position="1"/>
    </location>
</feature>
<evidence type="ECO:0000313" key="2">
    <source>
        <dbReference type="Proteomes" id="UP000737018"/>
    </source>
</evidence>
<evidence type="ECO:0000313" key="1">
    <source>
        <dbReference type="EMBL" id="KAF3947190.1"/>
    </source>
</evidence>
<dbReference type="Proteomes" id="UP000737018">
    <property type="component" value="Unassembled WGS sequence"/>
</dbReference>
<organism evidence="1 2">
    <name type="scientific">Castanea mollissima</name>
    <name type="common">Chinese chestnut</name>
    <dbReference type="NCBI Taxonomy" id="60419"/>
    <lineage>
        <taxon>Eukaryota</taxon>
        <taxon>Viridiplantae</taxon>
        <taxon>Streptophyta</taxon>
        <taxon>Embryophyta</taxon>
        <taxon>Tracheophyta</taxon>
        <taxon>Spermatophyta</taxon>
        <taxon>Magnoliopsida</taxon>
        <taxon>eudicotyledons</taxon>
        <taxon>Gunneridae</taxon>
        <taxon>Pentapetalae</taxon>
        <taxon>rosids</taxon>
        <taxon>fabids</taxon>
        <taxon>Fagales</taxon>
        <taxon>Fagaceae</taxon>
        <taxon>Castanea</taxon>
    </lineage>
</organism>
<sequence length="10" mass="1252">DDIDFIRFLV</sequence>
<keyword evidence="2" id="KW-1185">Reference proteome</keyword>